<dbReference type="Pfam" id="PF00300">
    <property type="entry name" value="His_Phos_1"/>
    <property type="match status" value="1"/>
</dbReference>
<reference evidence="1 2" key="1">
    <citation type="journal article" date="2017" name="Curr. Microbiol.">
        <title>Mucilaginibacter ginsenosidivorans sp. nov., Isolated from Soil of Ginseng Field.</title>
        <authorList>
            <person name="Kim M.M."/>
            <person name="Siddiqi M.Z."/>
            <person name="Im W.T."/>
        </authorList>
    </citation>
    <scope>NUCLEOTIDE SEQUENCE [LARGE SCALE GENOMIC DNA]</scope>
    <source>
        <strain evidence="1 2">Gsoil 3017</strain>
    </source>
</reference>
<dbReference type="SUPFAM" id="SSF53254">
    <property type="entry name" value="Phosphoglycerate mutase-like"/>
    <property type="match status" value="1"/>
</dbReference>
<dbReference type="AlphaFoldDB" id="A0A5B8V0Y5"/>
<dbReference type="OrthoDB" id="9810154at2"/>
<proteinExistence type="predicted"/>
<dbReference type="Proteomes" id="UP000321479">
    <property type="component" value="Chromosome"/>
</dbReference>
<dbReference type="PANTHER" id="PTHR47623">
    <property type="entry name" value="OS09G0287300 PROTEIN"/>
    <property type="match status" value="1"/>
</dbReference>
<dbReference type="EMBL" id="CP042436">
    <property type="protein sequence ID" value="QEC64848.1"/>
    <property type="molecule type" value="Genomic_DNA"/>
</dbReference>
<protein>
    <submittedName>
        <fullName evidence="1">Histidine phosphatase family protein</fullName>
    </submittedName>
</protein>
<name>A0A5B8V0Y5_9SPHI</name>
<dbReference type="InterPro" id="IPR029033">
    <property type="entry name" value="His_PPase_superfam"/>
</dbReference>
<dbReference type="PANTHER" id="PTHR47623:SF1">
    <property type="entry name" value="OS09G0287300 PROTEIN"/>
    <property type="match status" value="1"/>
</dbReference>
<dbReference type="RefSeq" id="WP_147033681.1">
    <property type="nucleotide sequence ID" value="NZ_CP042436.1"/>
</dbReference>
<dbReference type="KEGG" id="mgin:FRZ54_20520"/>
<evidence type="ECO:0000313" key="1">
    <source>
        <dbReference type="EMBL" id="QEC64848.1"/>
    </source>
</evidence>
<organism evidence="1 2">
    <name type="scientific">Mucilaginibacter ginsenosidivorans</name>
    <dbReference type="NCBI Taxonomy" id="398053"/>
    <lineage>
        <taxon>Bacteria</taxon>
        <taxon>Pseudomonadati</taxon>
        <taxon>Bacteroidota</taxon>
        <taxon>Sphingobacteriia</taxon>
        <taxon>Sphingobacteriales</taxon>
        <taxon>Sphingobacteriaceae</taxon>
        <taxon>Mucilaginibacter</taxon>
    </lineage>
</organism>
<accession>A0A5B8V0Y5</accession>
<evidence type="ECO:0000313" key="2">
    <source>
        <dbReference type="Proteomes" id="UP000321479"/>
    </source>
</evidence>
<keyword evidence="2" id="KW-1185">Reference proteome</keyword>
<gene>
    <name evidence="1" type="ORF">FRZ54_20520</name>
</gene>
<sequence>MKKLLLIRHAKAVHDLSYDDFERPLRKSGIKDAEFMAERLLAEKIIPQKLFTSPALRTLSTADIFTQFLSLSKPKEDIRIYEASRLTLVNLINGFDDKFDFVGLVGHNPAMEQVIHYLTGQLVDFPTCAIALIEFEMDSWEMISAGMGTVKWYSIPKED</sequence>
<dbReference type="InterPro" id="IPR013078">
    <property type="entry name" value="His_Pase_superF_clade-1"/>
</dbReference>
<dbReference type="Gene3D" id="3.40.50.1240">
    <property type="entry name" value="Phosphoglycerate mutase-like"/>
    <property type="match status" value="1"/>
</dbReference>
<dbReference type="CDD" id="cd07067">
    <property type="entry name" value="HP_PGM_like"/>
    <property type="match status" value="1"/>
</dbReference>